<dbReference type="SUPFAM" id="SSF51445">
    <property type="entry name" value="(Trans)glycosidases"/>
    <property type="match status" value="1"/>
</dbReference>
<keyword evidence="3" id="KW-1185">Reference proteome</keyword>
<dbReference type="KEGG" id="abas:ACPOL_4648"/>
<dbReference type="EMBL" id="CP030840">
    <property type="protein sequence ID" value="AXC13918.1"/>
    <property type="molecule type" value="Genomic_DNA"/>
</dbReference>
<evidence type="ECO:0000313" key="2">
    <source>
        <dbReference type="EMBL" id="AXC13918.1"/>
    </source>
</evidence>
<sequence length="473" mass="52244">MTRIIFWNVVAIVFIIFQSACASEPIRQNPDNPHYFLFRGKPTVLVTSGEHYGAVLNGDFDYVRYLDELHANRLNYTRLFSGVYFESPGDFGIVQNTLAPDPAALLLPWARSLQPGYVLGGNKFDLNSLDAKYLARLKDFLAKADERGIVVELVLFSVFYQQGQWDHSPMNAANNINGIGICPREKALTLDNGNLLAAQELFIRQLMTELNAFDNLYYELVNEPWTNISNEWIDHMINVAATAEDSLPKRHLIAHDVPSKPTEAGARYARDNAHISVLNMHYERDLKNMSYYYPAGKVLSYDETGFDGNADHPYHVQAWQYMLAGGGVYDNLDYSFVVGHENGSAQVAPGTPGGGSVKLRLELSYLKAFLESFDLVKLNPAEGLVAGGVPDGGLVRVLAEPGRQYAIYIRGGSKTTLQITLPKGSYTLQWLNTMTGATDKSDILANHPGGPASLPSPPYSSDIALSIRTALAD</sequence>
<evidence type="ECO:0008006" key="4">
    <source>
        <dbReference type="Google" id="ProtNLM"/>
    </source>
</evidence>
<proteinExistence type="predicted"/>
<dbReference type="InterPro" id="IPR017853">
    <property type="entry name" value="GH"/>
</dbReference>
<accession>A0A2Z5G484</accession>
<dbReference type="AlphaFoldDB" id="A0A2Z5G484"/>
<protein>
    <recommendedName>
        <fullName evidence="4">Glycoside hydrolase family 5 domain-containing protein</fullName>
    </recommendedName>
</protein>
<name>A0A2Z5G484_9BACT</name>
<keyword evidence="1" id="KW-0732">Signal</keyword>
<reference evidence="2 3" key="1">
    <citation type="journal article" date="2018" name="Front. Microbiol.">
        <title>Hydrolytic Capabilities as a Key to Environmental Success: Chitinolytic and Cellulolytic Acidobacteria From Acidic Sub-arctic Soils and Boreal Peatlands.</title>
        <authorList>
            <person name="Belova S.E."/>
            <person name="Ravin N.V."/>
            <person name="Pankratov T.A."/>
            <person name="Rakitin A.L."/>
            <person name="Ivanova A.A."/>
            <person name="Beletsky A.V."/>
            <person name="Mardanov A.V."/>
            <person name="Sinninghe Damste J.S."/>
            <person name="Dedysh S.N."/>
        </authorList>
    </citation>
    <scope>NUCLEOTIDE SEQUENCE [LARGE SCALE GENOMIC DNA]</scope>
    <source>
        <strain evidence="2 3">SBC82</strain>
    </source>
</reference>
<feature type="chain" id="PRO_5016237614" description="Glycoside hydrolase family 5 domain-containing protein" evidence="1">
    <location>
        <begin position="23"/>
        <end position="473"/>
    </location>
</feature>
<feature type="signal peptide" evidence="1">
    <location>
        <begin position="1"/>
        <end position="22"/>
    </location>
</feature>
<organism evidence="2 3">
    <name type="scientific">Acidisarcina polymorpha</name>
    <dbReference type="NCBI Taxonomy" id="2211140"/>
    <lineage>
        <taxon>Bacteria</taxon>
        <taxon>Pseudomonadati</taxon>
        <taxon>Acidobacteriota</taxon>
        <taxon>Terriglobia</taxon>
        <taxon>Terriglobales</taxon>
        <taxon>Acidobacteriaceae</taxon>
        <taxon>Acidisarcina</taxon>
    </lineage>
</organism>
<dbReference type="OrthoDB" id="154460at2"/>
<dbReference type="Proteomes" id="UP000253606">
    <property type="component" value="Chromosome"/>
</dbReference>
<gene>
    <name evidence="2" type="ORF">ACPOL_4648</name>
</gene>
<evidence type="ECO:0000313" key="3">
    <source>
        <dbReference type="Proteomes" id="UP000253606"/>
    </source>
</evidence>
<dbReference type="RefSeq" id="WP_150133084.1">
    <property type="nucleotide sequence ID" value="NZ_CP030840.1"/>
</dbReference>
<evidence type="ECO:0000256" key="1">
    <source>
        <dbReference type="SAM" id="SignalP"/>
    </source>
</evidence>
<dbReference type="Gene3D" id="3.20.20.80">
    <property type="entry name" value="Glycosidases"/>
    <property type="match status" value="1"/>
</dbReference>